<dbReference type="PROSITE" id="PS50109">
    <property type="entry name" value="HIS_KIN"/>
    <property type="match status" value="1"/>
</dbReference>
<dbReference type="Gene3D" id="3.30.565.10">
    <property type="entry name" value="Histidine kinase-like ATPase, C-terminal domain"/>
    <property type="match status" value="1"/>
</dbReference>
<keyword evidence="3 6" id="KW-0597">Phosphoprotein</keyword>
<dbReference type="RefSeq" id="WP_341369336.1">
    <property type="nucleotide sequence ID" value="NZ_JBBPCO010000001.1"/>
</dbReference>
<dbReference type="InterPro" id="IPR005467">
    <property type="entry name" value="His_kinase_dom"/>
</dbReference>
<dbReference type="InterPro" id="IPR036890">
    <property type="entry name" value="HATPase_C_sf"/>
</dbReference>
<evidence type="ECO:0000259" key="11">
    <source>
        <dbReference type="PROSITE" id="PS50113"/>
    </source>
</evidence>
<dbReference type="InterPro" id="IPR001789">
    <property type="entry name" value="Sig_transdc_resp-reg_receiver"/>
</dbReference>
<dbReference type="InterPro" id="IPR003594">
    <property type="entry name" value="HATPase_dom"/>
</dbReference>
<dbReference type="PROSITE" id="PS50112">
    <property type="entry name" value="PAS"/>
    <property type="match status" value="1"/>
</dbReference>
<sequence>MQIKASILLVDDRPENLLALEASLEGLGHELVRAYSGEEALKYLLKQDFAVILLDVQMPGINGFETARLIKDRPKSRMIPIIFMTAINKDERYIFEGYAMGAVDYMVKPFDPAVLRSKVSVFVDLYVKNEQIRRQGELLRQIERREQARQLAELEEAKELRYRNLAESIPQLVWTALPDRSFGYFNRRWCEYTGLDPEAMGLDVLGSILPPEDLASFDAAWDQALETGQGFELEARLKRDADQLQRWHLIQVLPERGPGDEIIGWLGTCTDIDERVRTRETLRTLNAKLLDQNQRIEAEVQERTRDVIRQKRFIEEVIEHAPGGVAYVDRELVLRLGNPGFVRMTGFAREELLNHPLPETALAEIVEPLREALDQGKRLECAEISFAALDDGPALRCWDFTFFPVPGEAGSEGVLIYSLDVTDRVENARMQREQIEHLHQVDRMKSEFLSVISHELRTPLNYINGFASVLEGQMAGPLNERQRAFLRNIISGSDRMLYLVNDLLDFAKLQSGRFELSLASADFVELVEEVAGMMLPQAEKKGVSLHVEVPWDCNLLCDRRRVVQVLTNLLDNGIKFTPAGGEVKLRCFPDGDFLVTEVRDTGVGIDPEDIGKLFTPFTQLDMSSTREAGGTGLGLCIAKALVQSHGGDIGVESPGRQAGTLFRVRLPLQDAKAVRRSRQKSRQRTGG</sequence>
<dbReference type="InterPro" id="IPR035965">
    <property type="entry name" value="PAS-like_dom_sf"/>
</dbReference>
<evidence type="ECO:0000313" key="12">
    <source>
        <dbReference type="EMBL" id="MEK8088270.1"/>
    </source>
</evidence>
<comment type="caution">
    <text evidence="12">The sequence shown here is derived from an EMBL/GenBank/DDBJ whole genome shotgun (WGS) entry which is preliminary data.</text>
</comment>
<dbReference type="PROSITE" id="PS50113">
    <property type="entry name" value="PAC"/>
    <property type="match status" value="1"/>
</dbReference>
<dbReference type="Gene3D" id="3.40.50.2300">
    <property type="match status" value="1"/>
</dbReference>
<dbReference type="SMART" id="SM00448">
    <property type="entry name" value="REC"/>
    <property type="match status" value="1"/>
</dbReference>
<dbReference type="PROSITE" id="PS50110">
    <property type="entry name" value="RESPONSE_REGULATORY"/>
    <property type="match status" value="1"/>
</dbReference>
<keyword evidence="7" id="KW-0175">Coiled coil</keyword>
<feature type="domain" description="PAC" evidence="11">
    <location>
        <begin position="231"/>
        <end position="284"/>
    </location>
</feature>
<dbReference type="SUPFAM" id="SSF55874">
    <property type="entry name" value="ATPase domain of HSP90 chaperone/DNA topoisomerase II/histidine kinase"/>
    <property type="match status" value="1"/>
</dbReference>
<dbReference type="PRINTS" id="PR00344">
    <property type="entry name" value="BCTRLSENSOR"/>
</dbReference>
<evidence type="ECO:0000256" key="5">
    <source>
        <dbReference type="ARBA" id="ARBA00022777"/>
    </source>
</evidence>
<reference evidence="12 13" key="1">
    <citation type="submission" date="2024-04" db="EMBL/GenBank/DDBJ databases">
        <authorList>
            <person name="Abashina T."/>
            <person name="Shaikin A."/>
        </authorList>
    </citation>
    <scope>NUCLEOTIDE SEQUENCE [LARGE SCALE GENOMIC DNA]</scope>
    <source>
        <strain evidence="12 13">AAFK</strain>
    </source>
</reference>
<organism evidence="12 13">
    <name type="scientific">Thermithiobacillus plumbiphilus</name>
    <dbReference type="NCBI Taxonomy" id="1729899"/>
    <lineage>
        <taxon>Bacteria</taxon>
        <taxon>Pseudomonadati</taxon>
        <taxon>Pseudomonadota</taxon>
        <taxon>Acidithiobacillia</taxon>
        <taxon>Acidithiobacillales</taxon>
        <taxon>Thermithiobacillaceae</taxon>
        <taxon>Thermithiobacillus</taxon>
    </lineage>
</organism>
<dbReference type="EMBL" id="JBBPCO010000001">
    <property type="protein sequence ID" value="MEK8088270.1"/>
    <property type="molecule type" value="Genomic_DNA"/>
</dbReference>
<dbReference type="Pfam" id="PF00072">
    <property type="entry name" value="Response_reg"/>
    <property type="match status" value="1"/>
</dbReference>
<dbReference type="NCBIfam" id="TIGR00229">
    <property type="entry name" value="sensory_box"/>
    <property type="match status" value="1"/>
</dbReference>
<dbReference type="PANTHER" id="PTHR43047:SF72">
    <property type="entry name" value="OSMOSENSING HISTIDINE PROTEIN KINASE SLN1"/>
    <property type="match status" value="1"/>
</dbReference>
<name>A0ABU9D3X6_9PROT</name>
<feature type="coiled-coil region" evidence="7">
    <location>
        <begin position="279"/>
        <end position="306"/>
    </location>
</feature>
<dbReference type="InterPro" id="IPR000700">
    <property type="entry name" value="PAS-assoc_C"/>
</dbReference>
<dbReference type="InterPro" id="IPR003661">
    <property type="entry name" value="HisK_dim/P_dom"/>
</dbReference>
<comment type="catalytic activity">
    <reaction evidence="1">
        <text>ATP + protein L-histidine = ADP + protein N-phospho-L-histidine.</text>
        <dbReference type="EC" id="2.7.13.3"/>
    </reaction>
</comment>
<dbReference type="Gene3D" id="1.10.287.130">
    <property type="match status" value="1"/>
</dbReference>
<dbReference type="InterPro" id="IPR011006">
    <property type="entry name" value="CheY-like_superfamily"/>
</dbReference>
<dbReference type="InterPro" id="IPR013656">
    <property type="entry name" value="PAS_4"/>
</dbReference>
<dbReference type="Pfam" id="PF00512">
    <property type="entry name" value="HisKA"/>
    <property type="match status" value="1"/>
</dbReference>
<dbReference type="Gene3D" id="3.30.450.20">
    <property type="entry name" value="PAS domain"/>
    <property type="match status" value="2"/>
</dbReference>
<keyword evidence="5" id="KW-0418">Kinase</keyword>
<dbReference type="Pfam" id="PF08448">
    <property type="entry name" value="PAS_4"/>
    <property type="match status" value="2"/>
</dbReference>
<protein>
    <recommendedName>
        <fullName evidence="2">histidine kinase</fullName>
        <ecNumber evidence="2">2.7.13.3</ecNumber>
    </recommendedName>
</protein>
<evidence type="ECO:0000259" key="10">
    <source>
        <dbReference type="PROSITE" id="PS50112"/>
    </source>
</evidence>
<keyword evidence="4" id="KW-0808">Transferase</keyword>
<dbReference type="SMART" id="SM00091">
    <property type="entry name" value="PAS"/>
    <property type="match status" value="2"/>
</dbReference>
<evidence type="ECO:0000256" key="3">
    <source>
        <dbReference type="ARBA" id="ARBA00022553"/>
    </source>
</evidence>
<dbReference type="EC" id="2.7.13.3" evidence="2"/>
<keyword evidence="13" id="KW-1185">Reference proteome</keyword>
<keyword evidence="12" id="KW-0547">Nucleotide-binding</keyword>
<proteinExistence type="predicted"/>
<dbReference type="InterPro" id="IPR000014">
    <property type="entry name" value="PAS"/>
</dbReference>
<feature type="modified residue" description="4-aspartylphosphate" evidence="6">
    <location>
        <position position="55"/>
    </location>
</feature>
<keyword evidence="12" id="KW-0067">ATP-binding</keyword>
<dbReference type="SMART" id="SM00388">
    <property type="entry name" value="HisKA"/>
    <property type="match status" value="1"/>
</dbReference>
<dbReference type="InterPro" id="IPR004358">
    <property type="entry name" value="Sig_transdc_His_kin-like_C"/>
</dbReference>
<dbReference type="CDD" id="cd00130">
    <property type="entry name" value="PAS"/>
    <property type="match status" value="1"/>
</dbReference>
<feature type="domain" description="Response regulatory" evidence="9">
    <location>
        <begin position="6"/>
        <end position="123"/>
    </location>
</feature>
<accession>A0ABU9D3X6</accession>
<evidence type="ECO:0000256" key="1">
    <source>
        <dbReference type="ARBA" id="ARBA00000085"/>
    </source>
</evidence>
<dbReference type="SUPFAM" id="SSF47384">
    <property type="entry name" value="Homodimeric domain of signal transducing histidine kinase"/>
    <property type="match status" value="1"/>
</dbReference>
<evidence type="ECO:0000256" key="7">
    <source>
        <dbReference type="SAM" id="Coils"/>
    </source>
</evidence>
<dbReference type="SUPFAM" id="SSF55785">
    <property type="entry name" value="PYP-like sensor domain (PAS domain)"/>
    <property type="match status" value="2"/>
</dbReference>
<dbReference type="Pfam" id="PF02518">
    <property type="entry name" value="HATPase_c"/>
    <property type="match status" value="1"/>
</dbReference>
<dbReference type="SUPFAM" id="SSF52172">
    <property type="entry name" value="CheY-like"/>
    <property type="match status" value="1"/>
</dbReference>
<dbReference type="SMART" id="SM00387">
    <property type="entry name" value="HATPase_c"/>
    <property type="match status" value="1"/>
</dbReference>
<feature type="domain" description="Histidine kinase" evidence="8">
    <location>
        <begin position="451"/>
        <end position="670"/>
    </location>
</feature>
<evidence type="ECO:0000259" key="9">
    <source>
        <dbReference type="PROSITE" id="PS50110"/>
    </source>
</evidence>
<dbReference type="Proteomes" id="UP001446205">
    <property type="component" value="Unassembled WGS sequence"/>
</dbReference>
<evidence type="ECO:0000256" key="6">
    <source>
        <dbReference type="PROSITE-ProRule" id="PRU00169"/>
    </source>
</evidence>
<dbReference type="PANTHER" id="PTHR43047">
    <property type="entry name" value="TWO-COMPONENT HISTIDINE PROTEIN KINASE"/>
    <property type="match status" value="1"/>
</dbReference>
<feature type="domain" description="PAS" evidence="10">
    <location>
        <begin position="310"/>
        <end position="368"/>
    </location>
</feature>
<dbReference type="CDD" id="cd00082">
    <property type="entry name" value="HisKA"/>
    <property type="match status" value="1"/>
</dbReference>
<evidence type="ECO:0000259" key="8">
    <source>
        <dbReference type="PROSITE" id="PS50109"/>
    </source>
</evidence>
<evidence type="ECO:0000256" key="4">
    <source>
        <dbReference type="ARBA" id="ARBA00022679"/>
    </source>
</evidence>
<gene>
    <name evidence="12" type="ORF">WOB96_00695</name>
</gene>
<evidence type="ECO:0000256" key="2">
    <source>
        <dbReference type="ARBA" id="ARBA00012438"/>
    </source>
</evidence>
<dbReference type="InterPro" id="IPR036097">
    <property type="entry name" value="HisK_dim/P_sf"/>
</dbReference>
<evidence type="ECO:0000313" key="13">
    <source>
        <dbReference type="Proteomes" id="UP001446205"/>
    </source>
</evidence>
<dbReference type="GO" id="GO:0005524">
    <property type="term" value="F:ATP binding"/>
    <property type="evidence" value="ECO:0007669"/>
    <property type="project" value="UniProtKB-KW"/>
</dbReference>
<dbReference type="CDD" id="cd16922">
    <property type="entry name" value="HATPase_EvgS-ArcB-TorS-like"/>
    <property type="match status" value="1"/>
</dbReference>